<accession>A0A562LF56</accession>
<evidence type="ECO:0000313" key="9">
    <source>
        <dbReference type="Proteomes" id="UP000315167"/>
    </source>
</evidence>
<dbReference type="CDD" id="cd07341">
    <property type="entry name" value="M56_BlaR1_MecR1_like"/>
    <property type="match status" value="1"/>
</dbReference>
<dbReference type="InterPro" id="IPR006260">
    <property type="entry name" value="TonB/TolA_C"/>
</dbReference>
<dbReference type="SUPFAM" id="SSF74653">
    <property type="entry name" value="TolA/TonB C-terminal domain"/>
    <property type="match status" value="2"/>
</dbReference>
<dbReference type="GO" id="GO:0016020">
    <property type="term" value="C:membrane"/>
    <property type="evidence" value="ECO:0007669"/>
    <property type="project" value="UniProtKB-SubCell"/>
</dbReference>
<keyword evidence="4 6" id="KW-0472">Membrane</keyword>
<feature type="domain" description="TonB C-terminal" evidence="7">
    <location>
        <begin position="557"/>
        <end position="653"/>
    </location>
</feature>
<name>A0A562LF56_9GAMM</name>
<dbReference type="PROSITE" id="PS52015">
    <property type="entry name" value="TONB_CTD"/>
    <property type="match status" value="1"/>
</dbReference>
<evidence type="ECO:0000313" key="8">
    <source>
        <dbReference type="EMBL" id="TWI06235.1"/>
    </source>
</evidence>
<reference evidence="8 9" key="1">
    <citation type="journal article" date="2015" name="Stand. Genomic Sci.">
        <title>Genomic Encyclopedia of Bacterial and Archaeal Type Strains, Phase III: the genomes of soil and plant-associated and newly described type strains.</title>
        <authorList>
            <person name="Whitman W.B."/>
            <person name="Woyke T."/>
            <person name="Klenk H.P."/>
            <person name="Zhou Y."/>
            <person name="Lilburn T.G."/>
            <person name="Beck B.J."/>
            <person name="De Vos P."/>
            <person name="Vandamme P."/>
            <person name="Eisen J.A."/>
            <person name="Garrity G."/>
            <person name="Hugenholtz P."/>
            <person name="Kyrpides N.C."/>
        </authorList>
    </citation>
    <scope>NUCLEOTIDE SEQUENCE [LARGE SCALE GENOMIC DNA]</scope>
    <source>
        <strain evidence="8 9">CGMCC 1.10821</strain>
    </source>
</reference>
<gene>
    <name evidence="8" type="ORF">IP90_00500</name>
</gene>
<keyword evidence="3 6" id="KW-1133">Transmembrane helix</keyword>
<dbReference type="OrthoDB" id="1628901at2"/>
<comment type="subcellular location">
    <subcellularLocation>
        <location evidence="1">Membrane</location>
        <topology evidence="1">Single-pass membrane protein</topology>
    </subcellularLocation>
</comment>
<feature type="compositionally biased region" description="Polar residues" evidence="5">
    <location>
        <begin position="543"/>
        <end position="561"/>
    </location>
</feature>
<dbReference type="InterPro" id="IPR052173">
    <property type="entry name" value="Beta-lactam_resp_regulator"/>
</dbReference>
<comment type="caution">
    <text evidence="8">The sequence shown here is derived from an EMBL/GenBank/DDBJ whole genome shotgun (WGS) entry which is preliminary data.</text>
</comment>
<dbReference type="Gene3D" id="3.30.1150.10">
    <property type="match status" value="2"/>
</dbReference>
<feature type="transmembrane region" description="Helical" evidence="6">
    <location>
        <begin position="34"/>
        <end position="56"/>
    </location>
</feature>
<keyword evidence="9" id="KW-1185">Reference proteome</keyword>
<evidence type="ECO:0000259" key="7">
    <source>
        <dbReference type="PROSITE" id="PS52015"/>
    </source>
</evidence>
<dbReference type="InterPro" id="IPR008756">
    <property type="entry name" value="Peptidase_M56"/>
</dbReference>
<sequence length="658" mass="70589">MNSDVLLGWLLEGTLAVTAALLLVMALRLPLRRLFGAGAAYAVWALVPLSLLAVSLPAPVGQVVTRTLSPASVDVQFAQASSAPMLSSSWWALHGPVLLVALWAAGALLVACVFWHQQRRFIASLGRTRRDEAGLLRADVGASCPAVVGAWSPRIVLPDDFESRYPAHEAELVLAHERVHLARQDVRLNLLAVALRCVHWFNPLLHYATRAYRQDQELACDAAVLARHPHSRRAYADAMLKTQLAVLGLPVGCHWQSSQSLRERILMLKKPQPARGRMRLGAITIAALLLGASYTVWALQPERDQAPARLGTMFEDEVLYADVAMRSGPGELFVLDGAMGHGPSGASRAFSGKDGALRIGFGKSPEAPDTLLLTANVAGSKSAPELQWRLELADKRVDGGNARMTPGQSVTLAIDGAKHGAAASATVRIMRSSDGVLMGEFDEPQRFKRGDDGIYIDAHGGGVWGAQYKTAGEAQVLVQISKRGEVVATRVESSTPAGAFSDEDARAFFKGERYSPLVENGIAVPARIRTRITFSPPKPERTAISTKKTDTAQATSPAQTIEESRNLNPPKYPGVALQNKLGGMVVLIVDVAADGRPTAVKVDRSEPAGVFDAAVVEAAWKWKFKPEMKNGKPVAGRVRVPVEFSPHGDPAHAGATQG</sequence>
<evidence type="ECO:0000256" key="4">
    <source>
        <dbReference type="ARBA" id="ARBA00023136"/>
    </source>
</evidence>
<proteinExistence type="predicted"/>
<feature type="transmembrane region" description="Helical" evidence="6">
    <location>
        <begin position="6"/>
        <end position="27"/>
    </location>
</feature>
<protein>
    <submittedName>
        <fullName evidence="8">TonB family protein</fullName>
    </submittedName>
</protein>
<dbReference type="EMBL" id="VLKN01000001">
    <property type="protein sequence ID" value="TWI06235.1"/>
    <property type="molecule type" value="Genomic_DNA"/>
</dbReference>
<evidence type="ECO:0000256" key="3">
    <source>
        <dbReference type="ARBA" id="ARBA00022989"/>
    </source>
</evidence>
<feature type="transmembrane region" description="Helical" evidence="6">
    <location>
        <begin position="91"/>
        <end position="115"/>
    </location>
</feature>
<dbReference type="Pfam" id="PF05569">
    <property type="entry name" value="Peptidase_M56"/>
    <property type="match status" value="1"/>
</dbReference>
<dbReference type="Proteomes" id="UP000315167">
    <property type="component" value="Unassembled WGS sequence"/>
</dbReference>
<evidence type="ECO:0000256" key="6">
    <source>
        <dbReference type="SAM" id="Phobius"/>
    </source>
</evidence>
<dbReference type="PANTHER" id="PTHR34978:SF3">
    <property type="entry name" value="SLR0241 PROTEIN"/>
    <property type="match status" value="1"/>
</dbReference>
<evidence type="ECO:0000256" key="5">
    <source>
        <dbReference type="SAM" id="MobiDB-lite"/>
    </source>
</evidence>
<dbReference type="RefSeq" id="WP_144898027.1">
    <property type="nucleotide sequence ID" value="NZ_VLKN01000001.1"/>
</dbReference>
<feature type="region of interest" description="Disordered" evidence="5">
    <location>
        <begin position="536"/>
        <end position="571"/>
    </location>
</feature>
<dbReference type="InterPro" id="IPR037682">
    <property type="entry name" value="TonB_C"/>
</dbReference>
<evidence type="ECO:0000256" key="2">
    <source>
        <dbReference type="ARBA" id="ARBA00022692"/>
    </source>
</evidence>
<dbReference type="NCBIfam" id="TIGR01352">
    <property type="entry name" value="tonB_Cterm"/>
    <property type="match status" value="1"/>
</dbReference>
<dbReference type="GO" id="GO:0055085">
    <property type="term" value="P:transmembrane transport"/>
    <property type="evidence" value="ECO:0007669"/>
    <property type="project" value="InterPro"/>
</dbReference>
<dbReference type="AlphaFoldDB" id="A0A562LF56"/>
<dbReference type="Pfam" id="PF03544">
    <property type="entry name" value="TonB_C"/>
    <property type="match status" value="1"/>
</dbReference>
<feature type="transmembrane region" description="Helical" evidence="6">
    <location>
        <begin position="280"/>
        <end position="299"/>
    </location>
</feature>
<evidence type="ECO:0000256" key="1">
    <source>
        <dbReference type="ARBA" id="ARBA00004167"/>
    </source>
</evidence>
<organism evidence="8 9">
    <name type="scientific">Luteimonas cucumeris</name>
    <dbReference type="NCBI Taxonomy" id="985012"/>
    <lineage>
        <taxon>Bacteria</taxon>
        <taxon>Pseudomonadati</taxon>
        <taxon>Pseudomonadota</taxon>
        <taxon>Gammaproteobacteria</taxon>
        <taxon>Lysobacterales</taxon>
        <taxon>Lysobacteraceae</taxon>
        <taxon>Luteimonas</taxon>
    </lineage>
</organism>
<dbReference type="PANTHER" id="PTHR34978">
    <property type="entry name" value="POSSIBLE SENSOR-TRANSDUCER PROTEIN BLAR"/>
    <property type="match status" value="1"/>
</dbReference>
<keyword evidence="2 6" id="KW-0812">Transmembrane</keyword>